<dbReference type="RefSeq" id="WP_086202166.1">
    <property type="nucleotide sequence ID" value="NZ_NEGB01000001.1"/>
</dbReference>
<organism evidence="2 3">
    <name type="scientific">Acinetobacter silvestris</name>
    <dbReference type="NCBI Taxonomy" id="1977882"/>
    <lineage>
        <taxon>Bacteria</taxon>
        <taxon>Pseudomonadati</taxon>
        <taxon>Pseudomonadota</taxon>
        <taxon>Gammaproteobacteria</taxon>
        <taxon>Moraxellales</taxon>
        <taxon>Moraxellaceae</taxon>
        <taxon>Acinetobacter</taxon>
    </lineage>
</organism>
<accession>A0A1Y3CLG9</accession>
<dbReference type="EMBL" id="NEGB01000001">
    <property type="protein sequence ID" value="OTG67308.1"/>
    <property type="molecule type" value="Genomic_DNA"/>
</dbReference>
<evidence type="ECO:0000313" key="2">
    <source>
        <dbReference type="EMBL" id="OTG67308.1"/>
    </source>
</evidence>
<dbReference type="OrthoDB" id="6711862at2"/>
<keyword evidence="1" id="KW-0812">Transmembrane</keyword>
<evidence type="ECO:0000256" key="1">
    <source>
        <dbReference type="SAM" id="Phobius"/>
    </source>
</evidence>
<dbReference type="Proteomes" id="UP000242765">
    <property type="component" value="Unassembled WGS sequence"/>
</dbReference>
<keyword evidence="3" id="KW-1185">Reference proteome</keyword>
<protein>
    <submittedName>
        <fullName evidence="2">Uncharacterized protein</fullName>
    </submittedName>
</protein>
<name>A0A1Y3CLG9_9GAMM</name>
<evidence type="ECO:0000313" key="3">
    <source>
        <dbReference type="Proteomes" id="UP000242765"/>
    </source>
</evidence>
<comment type="caution">
    <text evidence="2">The sequence shown here is derived from an EMBL/GenBank/DDBJ whole genome shotgun (WGS) entry which is preliminary data.</text>
</comment>
<keyword evidence="1" id="KW-1133">Transmembrane helix</keyword>
<gene>
    <name evidence="2" type="ORF">B9T28_01370</name>
</gene>
<proteinExistence type="predicted"/>
<keyword evidence="1" id="KW-0472">Membrane</keyword>
<dbReference type="STRING" id="1977882.B9T28_01370"/>
<feature type="transmembrane region" description="Helical" evidence="1">
    <location>
        <begin position="68"/>
        <end position="86"/>
    </location>
</feature>
<sequence length="95" mass="11156">MKAFFINFTRILEVNPKLYWSVIAGIAGCLILYFAEIIHIQNLLTHLDSADKVMQRAVLEPIAQRYQWARILVICLAMIWANWEYFKTKKALNLK</sequence>
<feature type="transmembrane region" description="Helical" evidence="1">
    <location>
        <begin position="18"/>
        <end position="40"/>
    </location>
</feature>
<dbReference type="PROSITE" id="PS51257">
    <property type="entry name" value="PROKAR_LIPOPROTEIN"/>
    <property type="match status" value="1"/>
</dbReference>
<dbReference type="AlphaFoldDB" id="A0A1Y3CLG9"/>
<reference evidence="2 3" key="1">
    <citation type="submission" date="2017-04" db="EMBL/GenBank/DDBJ databases">
        <title>High diversity of culturable Acinetobacter species in natural soil and water ecosystems.</title>
        <authorList>
            <person name="Nemec A."/>
            <person name="Radolfova-Krizova L."/>
        </authorList>
    </citation>
    <scope>NUCLEOTIDE SEQUENCE [LARGE SCALE GENOMIC DNA]</scope>
    <source>
        <strain evidence="2 3">ANC 4999</strain>
    </source>
</reference>